<dbReference type="EMBL" id="BART01000106">
    <property type="protein sequence ID" value="GAG64536.1"/>
    <property type="molecule type" value="Genomic_DNA"/>
</dbReference>
<organism evidence="5">
    <name type="scientific">marine sediment metagenome</name>
    <dbReference type="NCBI Taxonomy" id="412755"/>
    <lineage>
        <taxon>unclassified sequences</taxon>
        <taxon>metagenomes</taxon>
        <taxon>ecological metagenomes</taxon>
    </lineage>
</organism>
<comment type="caution">
    <text evidence="5">The sequence shown here is derived from an EMBL/GenBank/DDBJ whole genome shotgun (WGS) entry which is preliminary data.</text>
</comment>
<evidence type="ECO:0000256" key="1">
    <source>
        <dbReference type="ARBA" id="ARBA00022630"/>
    </source>
</evidence>
<evidence type="ECO:0000313" key="5">
    <source>
        <dbReference type="EMBL" id="GAG64536.1"/>
    </source>
</evidence>
<sequence length="283" mass="31042">MKEFEYLKPDSIKETISILSQFGEKAQILNGGTDLIVEMRDKIIQPEYVVDIKAIPQLNRITYNKQDGLNIGATVTLNEISDSKVVQRNYPILAEACKTVGSYQVRNRATLVGNICNASPAADTAPPLLVLEAKVNIIGPIGEKIVPINEFFTGVKKNILKKGEIVTSVTVPPIKDEWTGVYLKQGRRKDVDLATVGVAVVCIRDEIRIALGAVAPTPVRAFKTEKLLKGKTIDESLLEKAGKSALTEVSPISDVRSSQEYREEIIKVLVRRAILQAKGGHIL</sequence>
<dbReference type="InterPro" id="IPR002346">
    <property type="entry name" value="Mopterin_DH_FAD-bd"/>
</dbReference>
<keyword evidence="1" id="KW-0285">Flavoprotein</keyword>
<dbReference type="GO" id="GO:0071949">
    <property type="term" value="F:FAD binding"/>
    <property type="evidence" value="ECO:0007669"/>
    <property type="project" value="InterPro"/>
</dbReference>
<proteinExistence type="predicted"/>
<dbReference type="SUPFAM" id="SSF55447">
    <property type="entry name" value="CO dehydrogenase flavoprotein C-terminal domain-like"/>
    <property type="match status" value="1"/>
</dbReference>
<dbReference type="InterPro" id="IPR036683">
    <property type="entry name" value="CO_DH_flav_C_dom_sf"/>
</dbReference>
<dbReference type="SMART" id="SM01092">
    <property type="entry name" value="CO_deh_flav_C"/>
    <property type="match status" value="1"/>
</dbReference>
<dbReference type="PANTHER" id="PTHR42659">
    <property type="entry name" value="XANTHINE DEHYDROGENASE SUBUNIT C-RELATED"/>
    <property type="match status" value="1"/>
</dbReference>
<gene>
    <name evidence="5" type="ORF">S01H4_00704</name>
</gene>
<evidence type="ECO:0000256" key="2">
    <source>
        <dbReference type="ARBA" id="ARBA00022827"/>
    </source>
</evidence>
<keyword evidence="2" id="KW-0274">FAD</keyword>
<dbReference type="Pfam" id="PF03450">
    <property type="entry name" value="CO_deh_flav_C"/>
    <property type="match status" value="1"/>
</dbReference>
<reference evidence="5" key="1">
    <citation type="journal article" date="2014" name="Front. Microbiol.">
        <title>High frequency of phylogenetically diverse reductive dehalogenase-homologous genes in deep subseafloor sedimentary metagenomes.</title>
        <authorList>
            <person name="Kawai M."/>
            <person name="Futagami T."/>
            <person name="Toyoda A."/>
            <person name="Takaki Y."/>
            <person name="Nishi S."/>
            <person name="Hori S."/>
            <person name="Arai W."/>
            <person name="Tsubouchi T."/>
            <person name="Morono Y."/>
            <person name="Uchiyama I."/>
            <person name="Ito T."/>
            <person name="Fujiyama A."/>
            <person name="Inagaki F."/>
            <person name="Takami H."/>
        </authorList>
    </citation>
    <scope>NUCLEOTIDE SEQUENCE</scope>
    <source>
        <strain evidence="5">Expedition CK06-06</strain>
    </source>
</reference>
<dbReference type="InterPro" id="IPR016166">
    <property type="entry name" value="FAD-bd_PCMH"/>
</dbReference>
<dbReference type="PROSITE" id="PS51387">
    <property type="entry name" value="FAD_PCMH"/>
    <property type="match status" value="1"/>
</dbReference>
<dbReference type="InterPro" id="IPR005107">
    <property type="entry name" value="CO_DH_flav_C"/>
</dbReference>
<dbReference type="InterPro" id="IPR016169">
    <property type="entry name" value="FAD-bd_PCMH_sub2"/>
</dbReference>
<dbReference type="SUPFAM" id="SSF56176">
    <property type="entry name" value="FAD-binding/transporter-associated domain-like"/>
    <property type="match status" value="1"/>
</dbReference>
<dbReference type="Gene3D" id="3.30.43.10">
    <property type="entry name" value="Uridine Diphospho-n-acetylenolpyruvylglucosamine Reductase, domain 2"/>
    <property type="match status" value="1"/>
</dbReference>
<dbReference type="InterPro" id="IPR051312">
    <property type="entry name" value="Diverse_Substr_Oxidored"/>
</dbReference>
<dbReference type="PANTHER" id="PTHR42659:SF2">
    <property type="entry name" value="XANTHINE DEHYDROGENASE SUBUNIT C-RELATED"/>
    <property type="match status" value="1"/>
</dbReference>
<dbReference type="Gene3D" id="3.30.465.10">
    <property type="match status" value="1"/>
</dbReference>
<name>X1AXN6_9ZZZZ</name>
<dbReference type="GO" id="GO:0016491">
    <property type="term" value="F:oxidoreductase activity"/>
    <property type="evidence" value="ECO:0007669"/>
    <property type="project" value="UniProtKB-KW"/>
</dbReference>
<accession>X1AXN6</accession>
<feature type="domain" description="FAD-binding PCMH-type" evidence="4">
    <location>
        <begin position="1"/>
        <end position="176"/>
    </location>
</feature>
<dbReference type="Pfam" id="PF00941">
    <property type="entry name" value="FAD_binding_5"/>
    <property type="match status" value="1"/>
</dbReference>
<protein>
    <recommendedName>
        <fullName evidence="4">FAD-binding PCMH-type domain-containing protein</fullName>
    </recommendedName>
</protein>
<dbReference type="InterPro" id="IPR036318">
    <property type="entry name" value="FAD-bd_PCMH-like_sf"/>
</dbReference>
<dbReference type="Gene3D" id="3.30.390.50">
    <property type="entry name" value="CO dehydrogenase flavoprotein, C-terminal domain"/>
    <property type="match status" value="1"/>
</dbReference>
<evidence type="ECO:0000259" key="4">
    <source>
        <dbReference type="PROSITE" id="PS51387"/>
    </source>
</evidence>
<keyword evidence="3" id="KW-0560">Oxidoreductase</keyword>
<evidence type="ECO:0000256" key="3">
    <source>
        <dbReference type="ARBA" id="ARBA00023002"/>
    </source>
</evidence>
<dbReference type="InterPro" id="IPR016167">
    <property type="entry name" value="FAD-bd_PCMH_sub1"/>
</dbReference>
<dbReference type="AlphaFoldDB" id="X1AXN6"/>